<dbReference type="Proteomes" id="UP000269438">
    <property type="component" value="Unassembled WGS sequence"/>
</dbReference>
<feature type="region of interest" description="Disordered" evidence="1">
    <location>
        <begin position="93"/>
        <end position="121"/>
    </location>
</feature>
<name>A0A3L7ATT8_9MICO</name>
<feature type="region of interest" description="Disordered" evidence="1">
    <location>
        <begin position="33"/>
        <end position="71"/>
    </location>
</feature>
<protein>
    <recommendedName>
        <fullName evidence="5">Lipoprotein</fullName>
    </recommendedName>
</protein>
<dbReference type="PROSITE" id="PS51257">
    <property type="entry name" value="PROKAR_LIPOPROTEIN"/>
    <property type="match status" value="1"/>
</dbReference>
<accession>A0A3L7ATT8</accession>
<dbReference type="EMBL" id="RCUY01000005">
    <property type="protein sequence ID" value="RLP82888.1"/>
    <property type="molecule type" value="Genomic_DNA"/>
</dbReference>
<feature type="compositionally biased region" description="Polar residues" evidence="1">
    <location>
        <begin position="37"/>
        <end position="55"/>
    </location>
</feature>
<sequence length="204" mass="21272">MTPRILLVPALILAAVLSGCAQDPDTGITRVAELPRVSSSAGTDAGTSNAPTGNTADGEGSGRPQMRLDDSPERRDQLIGAWNACLIAHGATADNGRNAPGAAGQSGTKSDTYPRAADPVPDTAKAACTNLLPLMPKELEAATNPKFRDQSVAWISCLRDHGIFMHLLNAQNLDANYDDSMTSIPDNAGDIDQKCTLQAFGSGK</sequence>
<keyword evidence="4" id="KW-1185">Reference proteome</keyword>
<feature type="chain" id="PRO_5017923951" description="Lipoprotein" evidence="2">
    <location>
        <begin position="22"/>
        <end position="204"/>
    </location>
</feature>
<keyword evidence="2" id="KW-0732">Signal</keyword>
<organism evidence="3 4">
    <name type="scientific">Mycetocola lacteus</name>
    <dbReference type="NCBI Taxonomy" id="76637"/>
    <lineage>
        <taxon>Bacteria</taxon>
        <taxon>Bacillati</taxon>
        <taxon>Actinomycetota</taxon>
        <taxon>Actinomycetes</taxon>
        <taxon>Micrococcales</taxon>
        <taxon>Microbacteriaceae</taxon>
        <taxon>Mycetocola</taxon>
    </lineage>
</organism>
<dbReference type="AlphaFoldDB" id="A0A3L7ATT8"/>
<evidence type="ECO:0000313" key="4">
    <source>
        <dbReference type="Proteomes" id="UP000269438"/>
    </source>
</evidence>
<evidence type="ECO:0000256" key="2">
    <source>
        <dbReference type="SAM" id="SignalP"/>
    </source>
</evidence>
<reference evidence="3 4" key="1">
    <citation type="submission" date="2018-10" db="EMBL/GenBank/DDBJ databases">
        <authorList>
            <person name="Li J."/>
        </authorList>
    </citation>
    <scope>NUCLEOTIDE SEQUENCE [LARGE SCALE GENOMIC DNA]</scope>
    <source>
        <strain evidence="3 4">JCM 11654</strain>
    </source>
</reference>
<comment type="caution">
    <text evidence="3">The sequence shown here is derived from an EMBL/GenBank/DDBJ whole genome shotgun (WGS) entry which is preliminary data.</text>
</comment>
<proteinExistence type="predicted"/>
<gene>
    <name evidence="3" type="ORF">D9V34_06470</name>
</gene>
<evidence type="ECO:0000313" key="3">
    <source>
        <dbReference type="EMBL" id="RLP82888.1"/>
    </source>
</evidence>
<evidence type="ECO:0008006" key="5">
    <source>
        <dbReference type="Google" id="ProtNLM"/>
    </source>
</evidence>
<feature type="signal peptide" evidence="2">
    <location>
        <begin position="1"/>
        <end position="21"/>
    </location>
</feature>
<evidence type="ECO:0000256" key="1">
    <source>
        <dbReference type="SAM" id="MobiDB-lite"/>
    </source>
</evidence>